<dbReference type="EMBL" id="KB644410">
    <property type="protein sequence ID" value="EPS27179.1"/>
    <property type="molecule type" value="Genomic_DNA"/>
</dbReference>
<organism evidence="2 3">
    <name type="scientific">Penicillium oxalicum (strain 114-2 / CGMCC 5302)</name>
    <name type="common">Penicillium decumbens</name>
    <dbReference type="NCBI Taxonomy" id="933388"/>
    <lineage>
        <taxon>Eukaryota</taxon>
        <taxon>Fungi</taxon>
        <taxon>Dikarya</taxon>
        <taxon>Ascomycota</taxon>
        <taxon>Pezizomycotina</taxon>
        <taxon>Eurotiomycetes</taxon>
        <taxon>Eurotiomycetidae</taxon>
        <taxon>Eurotiales</taxon>
        <taxon>Aspergillaceae</taxon>
        <taxon>Penicillium</taxon>
    </lineage>
</organism>
<evidence type="ECO:0000256" key="1">
    <source>
        <dbReference type="SAM" id="Phobius"/>
    </source>
</evidence>
<proteinExistence type="predicted"/>
<keyword evidence="3" id="KW-1185">Reference proteome</keyword>
<dbReference type="STRING" id="933388.S7ZAD6"/>
<keyword evidence="1" id="KW-1133">Transmembrane helix</keyword>
<evidence type="ECO:0000313" key="2">
    <source>
        <dbReference type="EMBL" id="EPS27179.1"/>
    </source>
</evidence>
<gene>
    <name evidence="2" type="ORF">PDE_02122</name>
</gene>
<dbReference type="AlphaFoldDB" id="S7ZAD6"/>
<sequence length="88" mass="10571">MYFHLEDAISKYRDFEIRSPYIFYGVIIFVLCYWWQHTELNNPSGLPVIGRRWYEIGNGKARERFRDDCLGLVRSCFEKVSRLPGLVY</sequence>
<name>S7ZAD6_PENO1</name>
<accession>S7ZAD6</accession>
<dbReference type="Proteomes" id="UP000019376">
    <property type="component" value="Unassembled WGS sequence"/>
</dbReference>
<evidence type="ECO:0000313" key="3">
    <source>
        <dbReference type="Proteomes" id="UP000019376"/>
    </source>
</evidence>
<protein>
    <submittedName>
        <fullName evidence="2">Uncharacterized protein</fullName>
    </submittedName>
</protein>
<keyword evidence="1" id="KW-0472">Membrane</keyword>
<dbReference type="HOGENOM" id="CLU_2469808_0_0_1"/>
<reference evidence="2 3" key="1">
    <citation type="journal article" date="2013" name="PLoS ONE">
        <title>Genomic and secretomic analyses reveal unique features of the lignocellulolytic enzyme system of Penicillium decumbens.</title>
        <authorList>
            <person name="Liu G."/>
            <person name="Zhang L."/>
            <person name="Wei X."/>
            <person name="Zou G."/>
            <person name="Qin Y."/>
            <person name="Ma L."/>
            <person name="Li J."/>
            <person name="Zheng H."/>
            <person name="Wang S."/>
            <person name="Wang C."/>
            <person name="Xun L."/>
            <person name="Zhao G.-P."/>
            <person name="Zhou Z."/>
            <person name="Qu Y."/>
        </authorList>
    </citation>
    <scope>NUCLEOTIDE SEQUENCE [LARGE SCALE GENOMIC DNA]</scope>
    <source>
        <strain evidence="3">114-2 / CGMCC 5302</strain>
    </source>
</reference>
<keyword evidence="1" id="KW-0812">Transmembrane</keyword>
<dbReference type="PhylomeDB" id="S7ZAD6"/>
<feature type="transmembrane region" description="Helical" evidence="1">
    <location>
        <begin position="21"/>
        <end position="37"/>
    </location>
</feature>